<protein>
    <submittedName>
        <fullName evidence="7">Xanthine dehydrogenase</fullName>
    </submittedName>
</protein>
<reference evidence="7 8" key="1">
    <citation type="submission" date="2018-04" db="EMBL/GenBank/DDBJ databases">
        <title>Thalassorhabdus spongiae gen. nov., sp. nov., isolated from a marine sponge in South-West Iceland.</title>
        <authorList>
            <person name="Knobloch S."/>
            <person name="Daussin A."/>
            <person name="Johannsson R."/>
            <person name="Marteinsson V.T."/>
        </authorList>
    </citation>
    <scope>NUCLEOTIDE SEQUENCE [LARGE SCALE GENOMIC DNA]</scope>
    <source>
        <strain evidence="7 8">Hp12</strain>
    </source>
</reference>
<dbReference type="InterPro" id="IPR002888">
    <property type="entry name" value="2Fe-2S-bd"/>
</dbReference>
<keyword evidence="4" id="KW-0408">Iron</keyword>
<dbReference type="Proteomes" id="UP000244906">
    <property type="component" value="Unassembled WGS sequence"/>
</dbReference>
<feature type="domain" description="2Fe-2S ferredoxin-type" evidence="6">
    <location>
        <begin position="3"/>
        <end position="78"/>
    </location>
</feature>
<keyword evidence="2" id="KW-0479">Metal-binding</keyword>
<dbReference type="EMBL" id="QDDL01000001">
    <property type="protein sequence ID" value="PVZ72577.1"/>
    <property type="molecule type" value="Genomic_DNA"/>
</dbReference>
<dbReference type="PANTHER" id="PTHR44379">
    <property type="entry name" value="OXIDOREDUCTASE WITH IRON-SULFUR SUBUNIT"/>
    <property type="match status" value="1"/>
</dbReference>
<evidence type="ECO:0000256" key="1">
    <source>
        <dbReference type="ARBA" id="ARBA00022714"/>
    </source>
</evidence>
<evidence type="ECO:0000313" key="7">
    <source>
        <dbReference type="EMBL" id="PVZ72577.1"/>
    </source>
</evidence>
<dbReference type="InterPro" id="IPR001041">
    <property type="entry name" value="2Fe-2S_ferredoxin-type"/>
</dbReference>
<evidence type="ECO:0000259" key="6">
    <source>
        <dbReference type="PROSITE" id="PS51085"/>
    </source>
</evidence>
<dbReference type="Pfam" id="PF00111">
    <property type="entry name" value="Fer2"/>
    <property type="match status" value="1"/>
</dbReference>
<dbReference type="SUPFAM" id="SSF54292">
    <property type="entry name" value="2Fe-2S ferredoxin-like"/>
    <property type="match status" value="1"/>
</dbReference>
<dbReference type="OrthoDB" id="9775084at2"/>
<evidence type="ECO:0000256" key="2">
    <source>
        <dbReference type="ARBA" id="ARBA00022723"/>
    </source>
</evidence>
<keyword evidence="8" id="KW-1185">Reference proteome</keyword>
<keyword evidence="3" id="KW-0560">Oxidoreductase</keyword>
<proteinExistence type="predicted"/>
<dbReference type="PROSITE" id="PS00197">
    <property type="entry name" value="2FE2S_FER_1"/>
    <property type="match status" value="1"/>
</dbReference>
<dbReference type="AlphaFoldDB" id="A0A2V1H5T7"/>
<dbReference type="PANTHER" id="PTHR44379:SF8">
    <property type="entry name" value="XANTHINE DEHYDROGENASE IRON-SULFUR-BINDING SUBUNIT XDHC-RELATED"/>
    <property type="match status" value="1"/>
</dbReference>
<dbReference type="GO" id="GO:0046872">
    <property type="term" value="F:metal ion binding"/>
    <property type="evidence" value="ECO:0007669"/>
    <property type="project" value="UniProtKB-KW"/>
</dbReference>
<evidence type="ECO:0000256" key="5">
    <source>
        <dbReference type="ARBA" id="ARBA00023014"/>
    </source>
</evidence>
<dbReference type="Gene3D" id="3.10.20.30">
    <property type="match status" value="1"/>
</dbReference>
<dbReference type="SUPFAM" id="SSF47741">
    <property type="entry name" value="CO dehydrogenase ISP C-domain like"/>
    <property type="match status" value="1"/>
</dbReference>
<dbReference type="PROSITE" id="PS51085">
    <property type="entry name" value="2FE2S_FER_2"/>
    <property type="match status" value="1"/>
</dbReference>
<organism evidence="7 8">
    <name type="scientific">Pelagibaculum spongiae</name>
    <dbReference type="NCBI Taxonomy" id="2080658"/>
    <lineage>
        <taxon>Bacteria</taxon>
        <taxon>Pseudomonadati</taxon>
        <taxon>Pseudomonadota</taxon>
        <taxon>Gammaproteobacteria</taxon>
        <taxon>Oceanospirillales</taxon>
        <taxon>Pelagibaculum</taxon>
    </lineage>
</organism>
<keyword evidence="5" id="KW-0411">Iron-sulfur</keyword>
<accession>A0A2V1H5T7</accession>
<dbReference type="GO" id="GO:0016491">
    <property type="term" value="F:oxidoreductase activity"/>
    <property type="evidence" value="ECO:0007669"/>
    <property type="project" value="UniProtKB-KW"/>
</dbReference>
<gene>
    <name evidence="7" type="ORF">DC094_01330</name>
</gene>
<dbReference type="InterPro" id="IPR051452">
    <property type="entry name" value="Diverse_Oxidoreductases"/>
</dbReference>
<name>A0A2V1H5T7_9GAMM</name>
<dbReference type="InterPro" id="IPR036010">
    <property type="entry name" value="2Fe-2S_ferredoxin-like_sf"/>
</dbReference>
<comment type="caution">
    <text evidence="7">The sequence shown here is derived from an EMBL/GenBank/DDBJ whole genome shotgun (WGS) entry which is preliminary data.</text>
</comment>
<dbReference type="GO" id="GO:0051537">
    <property type="term" value="F:2 iron, 2 sulfur cluster binding"/>
    <property type="evidence" value="ECO:0007669"/>
    <property type="project" value="UniProtKB-KW"/>
</dbReference>
<dbReference type="FunFam" id="3.10.20.30:FF:000020">
    <property type="entry name" value="Xanthine dehydrogenase iron-sulfur subunit"/>
    <property type="match status" value="1"/>
</dbReference>
<sequence length="170" mass="18365">MKRIISLEINGKPVELTVDIRQSLLEVLREQGFTGAKEGCGVGECGACTVLIDGLPIDSCISLAVWAEGKKIETIEGQAKGERLSKVQQAYADTGAVQCGYCTPGLVMKTTEFLETHKDQLAKGEMPDRQVIRKEHSGNLCRCTGYQGVVDAVESCCKSLISEISEPEAK</sequence>
<dbReference type="Gene3D" id="1.10.150.120">
    <property type="entry name" value="[2Fe-2S]-binding domain"/>
    <property type="match status" value="1"/>
</dbReference>
<dbReference type="Pfam" id="PF01799">
    <property type="entry name" value="Fer2_2"/>
    <property type="match status" value="1"/>
</dbReference>
<dbReference type="InterPro" id="IPR036884">
    <property type="entry name" value="2Fe-2S-bd_dom_sf"/>
</dbReference>
<evidence type="ECO:0000256" key="3">
    <source>
        <dbReference type="ARBA" id="ARBA00023002"/>
    </source>
</evidence>
<dbReference type="InterPro" id="IPR012675">
    <property type="entry name" value="Beta-grasp_dom_sf"/>
</dbReference>
<dbReference type="CDD" id="cd00207">
    <property type="entry name" value="fer2"/>
    <property type="match status" value="1"/>
</dbReference>
<keyword evidence="1" id="KW-0001">2Fe-2S</keyword>
<dbReference type="InterPro" id="IPR006058">
    <property type="entry name" value="2Fe2S_fd_BS"/>
</dbReference>
<evidence type="ECO:0000313" key="8">
    <source>
        <dbReference type="Proteomes" id="UP000244906"/>
    </source>
</evidence>
<evidence type="ECO:0000256" key="4">
    <source>
        <dbReference type="ARBA" id="ARBA00023004"/>
    </source>
</evidence>